<sequence length="86" mass="9344">MQKINISTNFIAYFNCGSVQQKSEAEILGSIITAIIADKKTVTNKSIIAYLLAELETTNDAAFQDCLRSTLQIVLGKTPDDDGFLG</sequence>
<protein>
    <submittedName>
        <fullName evidence="1">Biofilm development protein YmgB/AriR</fullName>
    </submittedName>
</protein>
<gene>
    <name evidence="1" type="ORF">SAMN05518863_11716</name>
</gene>
<evidence type="ECO:0000313" key="2">
    <source>
        <dbReference type="Proteomes" id="UP000198841"/>
    </source>
</evidence>
<name>A0A1I4EBZ0_9GAMM</name>
<comment type="caution">
    <text evidence="1">The sequence shown here is derived from an EMBL/GenBank/DDBJ whole genome shotgun (WGS) entry which is preliminary data.</text>
</comment>
<proteinExistence type="predicted"/>
<evidence type="ECO:0000313" key="1">
    <source>
        <dbReference type="EMBL" id="SFL03298.1"/>
    </source>
</evidence>
<dbReference type="InterPro" id="IPR024753">
    <property type="entry name" value="AriR"/>
</dbReference>
<organism evidence="1 2">
    <name type="scientific">Candidatus Pantoea symbiotica</name>
    <dbReference type="NCBI Taxonomy" id="1884370"/>
    <lineage>
        <taxon>Bacteria</taxon>
        <taxon>Pseudomonadati</taxon>
        <taxon>Pseudomonadota</taxon>
        <taxon>Gammaproteobacteria</taxon>
        <taxon>Enterobacterales</taxon>
        <taxon>Erwiniaceae</taxon>
        <taxon>Pantoea</taxon>
    </lineage>
</organism>
<dbReference type="RefSeq" id="WP_008106147.1">
    <property type="nucleotide sequence ID" value="NZ_FOSD01000017.1"/>
</dbReference>
<accession>A0A1I4EBZ0</accession>
<dbReference type="Gene3D" id="1.20.5.5260">
    <property type="match status" value="1"/>
</dbReference>
<reference evidence="1 2" key="1">
    <citation type="submission" date="2016-10" db="EMBL/GenBank/DDBJ databases">
        <authorList>
            <person name="Varghese N."/>
            <person name="Submissions S."/>
        </authorList>
    </citation>
    <scope>NUCLEOTIDE SEQUENCE [LARGE SCALE GENOMIC DNA]</scope>
    <source>
        <strain evidence="1 2">YR512</strain>
    </source>
</reference>
<dbReference type="EMBL" id="FOSD01000017">
    <property type="protein sequence ID" value="SFL03298.1"/>
    <property type="molecule type" value="Genomic_DNA"/>
</dbReference>
<dbReference type="Proteomes" id="UP000198841">
    <property type="component" value="Unassembled WGS sequence"/>
</dbReference>
<dbReference type="Pfam" id="PF10798">
    <property type="entry name" value="YmgB"/>
    <property type="match status" value="1"/>
</dbReference>
<keyword evidence="2" id="KW-1185">Reference proteome</keyword>